<evidence type="ECO:0000256" key="2">
    <source>
        <dbReference type="ARBA" id="ARBA00005102"/>
    </source>
</evidence>
<evidence type="ECO:0000256" key="7">
    <source>
        <dbReference type="ARBA" id="ARBA00037085"/>
    </source>
</evidence>
<evidence type="ECO:0000313" key="15">
    <source>
        <dbReference type="EMBL" id="GAA2096357.1"/>
    </source>
</evidence>
<protein>
    <recommendedName>
        <fullName evidence="8">Acyl-[acyl-carrier-protein] dehydrogenase MbtN</fullName>
    </recommendedName>
    <alternativeName>
        <fullName evidence="9">Mycobactin synthase protein N</fullName>
    </alternativeName>
</protein>
<evidence type="ECO:0000256" key="9">
    <source>
        <dbReference type="ARBA" id="ARBA00042660"/>
    </source>
</evidence>
<dbReference type="Pfam" id="PF00441">
    <property type="entry name" value="Acyl-CoA_dh_1"/>
    <property type="match status" value="1"/>
</dbReference>
<evidence type="ECO:0000256" key="10">
    <source>
        <dbReference type="RuleBase" id="RU362125"/>
    </source>
</evidence>
<dbReference type="InterPro" id="IPR036250">
    <property type="entry name" value="AcylCo_DH-like_C"/>
</dbReference>
<evidence type="ECO:0000256" key="6">
    <source>
        <dbReference type="ARBA" id="ARBA00023002"/>
    </source>
</evidence>
<dbReference type="Gene3D" id="1.10.540.10">
    <property type="entry name" value="Acyl-CoA dehydrogenase/oxidase, N-terminal domain"/>
    <property type="match status" value="1"/>
</dbReference>
<feature type="domain" description="Acyl-CoA oxidase/dehydrogenase middle" evidence="13">
    <location>
        <begin position="128"/>
        <end position="224"/>
    </location>
</feature>
<keyword evidence="4 10" id="KW-0285">Flavoprotein</keyword>
<evidence type="ECO:0000313" key="16">
    <source>
        <dbReference type="Proteomes" id="UP001500984"/>
    </source>
</evidence>
<evidence type="ECO:0000256" key="11">
    <source>
        <dbReference type="SAM" id="MobiDB-lite"/>
    </source>
</evidence>
<keyword evidence="5 10" id="KW-0274">FAD</keyword>
<dbReference type="InterPro" id="IPR046373">
    <property type="entry name" value="Acyl-CoA_Oxase/DH_mid-dom_sf"/>
</dbReference>
<dbReference type="Gene3D" id="2.40.110.10">
    <property type="entry name" value="Butyryl-CoA Dehydrogenase, subunit A, domain 2"/>
    <property type="match status" value="1"/>
</dbReference>
<feature type="compositionally biased region" description="Low complexity" evidence="11">
    <location>
        <begin position="405"/>
        <end position="422"/>
    </location>
</feature>
<dbReference type="EMBL" id="BAAAPZ010000006">
    <property type="protein sequence ID" value="GAA2096357.1"/>
    <property type="molecule type" value="Genomic_DNA"/>
</dbReference>
<comment type="pathway">
    <text evidence="2">Siderophore biosynthesis; mycobactin biosynthesis.</text>
</comment>
<reference evidence="15 16" key="1">
    <citation type="journal article" date="2019" name="Int. J. Syst. Evol. Microbiol.">
        <title>The Global Catalogue of Microorganisms (GCM) 10K type strain sequencing project: providing services to taxonomists for standard genome sequencing and annotation.</title>
        <authorList>
            <consortium name="The Broad Institute Genomics Platform"/>
            <consortium name="The Broad Institute Genome Sequencing Center for Infectious Disease"/>
            <person name="Wu L."/>
            <person name="Ma J."/>
        </authorList>
    </citation>
    <scope>NUCLEOTIDE SEQUENCE [LARGE SCALE GENOMIC DNA]</scope>
    <source>
        <strain evidence="15 16">JCM 15900</strain>
    </source>
</reference>
<evidence type="ECO:0000259" key="14">
    <source>
        <dbReference type="Pfam" id="PF02771"/>
    </source>
</evidence>
<feature type="domain" description="Acyl-CoA dehydrogenase/oxidase N-terminal" evidence="14">
    <location>
        <begin position="18"/>
        <end position="123"/>
    </location>
</feature>
<dbReference type="InterPro" id="IPR009075">
    <property type="entry name" value="AcylCo_DH/oxidase_C"/>
</dbReference>
<dbReference type="InterPro" id="IPR009100">
    <property type="entry name" value="AcylCoA_DH/oxidase_NM_dom_sf"/>
</dbReference>
<dbReference type="PROSITE" id="PS00073">
    <property type="entry name" value="ACYL_COA_DH_2"/>
    <property type="match status" value="1"/>
</dbReference>
<comment type="caution">
    <text evidence="15">The sequence shown here is derived from an EMBL/GenBank/DDBJ whole genome shotgun (WGS) entry which is preliminary data.</text>
</comment>
<evidence type="ECO:0000259" key="12">
    <source>
        <dbReference type="Pfam" id="PF00441"/>
    </source>
</evidence>
<evidence type="ECO:0000256" key="5">
    <source>
        <dbReference type="ARBA" id="ARBA00022827"/>
    </source>
</evidence>
<dbReference type="InterPro" id="IPR037069">
    <property type="entry name" value="AcylCoA_DH/ox_N_sf"/>
</dbReference>
<keyword evidence="6 10" id="KW-0560">Oxidoreductase</keyword>
<comment type="similarity">
    <text evidence="3 10">Belongs to the acyl-CoA dehydrogenase family.</text>
</comment>
<dbReference type="SUPFAM" id="SSF47203">
    <property type="entry name" value="Acyl-CoA dehydrogenase C-terminal domain-like"/>
    <property type="match status" value="1"/>
</dbReference>
<evidence type="ECO:0000256" key="4">
    <source>
        <dbReference type="ARBA" id="ARBA00022630"/>
    </source>
</evidence>
<name>A0ABN2WRY8_9MICO</name>
<dbReference type="SUPFAM" id="SSF56645">
    <property type="entry name" value="Acyl-CoA dehydrogenase NM domain-like"/>
    <property type="match status" value="1"/>
</dbReference>
<dbReference type="Pfam" id="PF02771">
    <property type="entry name" value="Acyl-CoA_dh_N"/>
    <property type="match status" value="1"/>
</dbReference>
<dbReference type="InterPro" id="IPR006091">
    <property type="entry name" value="Acyl-CoA_Oxase/DH_mid-dom"/>
</dbReference>
<dbReference type="Gene3D" id="1.20.140.10">
    <property type="entry name" value="Butyryl-CoA Dehydrogenase, subunit A, domain 3"/>
    <property type="match status" value="1"/>
</dbReference>
<feature type="domain" description="Acyl-CoA dehydrogenase/oxidase C-terminal" evidence="12">
    <location>
        <begin position="236"/>
        <end position="383"/>
    </location>
</feature>
<dbReference type="Proteomes" id="UP001500984">
    <property type="component" value="Unassembled WGS sequence"/>
</dbReference>
<sequence>MTALDRTKPSWMTGEVADLFELACDFFEKEAVPNLERWNEQRFVDREFWERAGELGLLLTSIPEEYGGGGGSFLHFAAVAEAIGRTGDRSWGNNVHSGIVAHYLLAHGTREQKRRWLPQLASGRRVAAIGMTEPSAGSDLKAIRTTALREGDEYVVSGQKTFITNGQTADLIVLAVKTDPAAGAHGVSLLVVETDAVSGFRRGRTLNKIGQHGADTSELFFDEVRVPAENLLGAEGGGFGIMMGELRQERLIIGITAICAMELAVRETVDYVNEREAFGAPLITMQNTRFVLAEAATQARVARVFLDDCIRRHMAGELSAAEAAMCKWWLTDQQNDVIDKLLQLYGGYGYMTEYAIARLFTDARAQKIYGGANEVQKELIARTLDRTARGGSRAAGGASTGGSAGSAAARSATGGPSAGGARPADRSQG</sequence>
<evidence type="ECO:0000256" key="8">
    <source>
        <dbReference type="ARBA" id="ARBA00040394"/>
    </source>
</evidence>
<dbReference type="PANTHER" id="PTHR48083">
    <property type="entry name" value="MEDIUM-CHAIN SPECIFIC ACYL-COA DEHYDROGENASE, MITOCHONDRIAL-RELATED"/>
    <property type="match status" value="1"/>
</dbReference>
<dbReference type="PROSITE" id="PS00072">
    <property type="entry name" value="ACYL_COA_DH_1"/>
    <property type="match status" value="1"/>
</dbReference>
<proteinExistence type="inferred from homology"/>
<accession>A0ABN2WRY8</accession>
<dbReference type="InterPro" id="IPR006089">
    <property type="entry name" value="Acyl-CoA_DH_CS"/>
</dbReference>
<gene>
    <name evidence="15" type="ORF">GCM10009823_16420</name>
</gene>
<evidence type="ECO:0000256" key="3">
    <source>
        <dbReference type="ARBA" id="ARBA00009347"/>
    </source>
</evidence>
<dbReference type="RefSeq" id="WP_344336850.1">
    <property type="nucleotide sequence ID" value="NZ_BAAAPZ010000006.1"/>
</dbReference>
<organism evidence="15 16">
    <name type="scientific">Brevibacterium salitolerans</name>
    <dbReference type="NCBI Taxonomy" id="1403566"/>
    <lineage>
        <taxon>Bacteria</taxon>
        <taxon>Bacillati</taxon>
        <taxon>Actinomycetota</taxon>
        <taxon>Actinomycetes</taxon>
        <taxon>Micrococcales</taxon>
        <taxon>Brevibacteriaceae</taxon>
        <taxon>Brevibacterium</taxon>
    </lineage>
</organism>
<comment type="cofactor">
    <cofactor evidence="1 10">
        <name>FAD</name>
        <dbReference type="ChEBI" id="CHEBI:57692"/>
    </cofactor>
</comment>
<dbReference type="InterPro" id="IPR050741">
    <property type="entry name" value="Acyl-CoA_dehydrogenase"/>
</dbReference>
<keyword evidence="16" id="KW-1185">Reference proteome</keyword>
<dbReference type="Pfam" id="PF02770">
    <property type="entry name" value="Acyl-CoA_dh_M"/>
    <property type="match status" value="1"/>
</dbReference>
<evidence type="ECO:0000259" key="13">
    <source>
        <dbReference type="Pfam" id="PF02770"/>
    </source>
</evidence>
<comment type="function">
    <text evidence="7">Catalyzes the dehydrogenation at the alpha-beta position of ACP-bound acyl chains. This results in the introduction of a double bond in the lipidic chain, which is further transferred to the epsilon-amino group of lysine residue in the mycobactin core by MbtK.</text>
</comment>
<feature type="region of interest" description="Disordered" evidence="11">
    <location>
        <begin position="389"/>
        <end position="429"/>
    </location>
</feature>
<evidence type="ECO:0000256" key="1">
    <source>
        <dbReference type="ARBA" id="ARBA00001974"/>
    </source>
</evidence>
<dbReference type="InterPro" id="IPR013786">
    <property type="entry name" value="AcylCoA_DH/ox_N"/>
</dbReference>
<dbReference type="PANTHER" id="PTHR48083:SF20">
    <property type="entry name" value="LONG-CHAIN SPECIFIC ACYL-COA DEHYDROGENASE, MITOCHONDRIAL"/>
    <property type="match status" value="1"/>
</dbReference>